<organism evidence="2 3">
    <name type="scientific">Staurois parvus</name>
    <dbReference type="NCBI Taxonomy" id="386267"/>
    <lineage>
        <taxon>Eukaryota</taxon>
        <taxon>Metazoa</taxon>
        <taxon>Chordata</taxon>
        <taxon>Craniata</taxon>
        <taxon>Vertebrata</taxon>
        <taxon>Euteleostomi</taxon>
        <taxon>Amphibia</taxon>
        <taxon>Batrachia</taxon>
        <taxon>Anura</taxon>
        <taxon>Neobatrachia</taxon>
        <taxon>Ranoidea</taxon>
        <taxon>Ranidae</taxon>
        <taxon>Staurois</taxon>
    </lineage>
</organism>
<dbReference type="Proteomes" id="UP001162483">
    <property type="component" value="Unassembled WGS sequence"/>
</dbReference>
<dbReference type="EMBL" id="CATNWA010014242">
    <property type="protein sequence ID" value="CAI9569495.1"/>
    <property type="molecule type" value="Genomic_DNA"/>
</dbReference>
<feature type="region of interest" description="Disordered" evidence="1">
    <location>
        <begin position="92"/>
        <end position="112"/>
    </location>
</feature>
<gene>
    <name evidence="2" type="ORF">SPARVUS_LOCUS6931537</name>
</gene>
<evidence type="ECO:0000313" key="3">
    <source>
        <dbReference type="Proteomes" id="UP001162483"/>
    </source>
</evidence>
<feature type="non-terminal residue" evidence="2">
    <location>
        <position position="1"/>
    </location>
</feature>
<protein>
    <submittedName>
        <fullName evidence="2">Uncharacterized protein</fullName>
    </submittedName>
</protein>
<comment type="caution">
    <text evidence="2">The sequence shown here is derived from an EMBL/GenBank/DDBJ whole genome shotgun (WGS) entry which is preliminary data.</text>
</comment>
<accession>A0ABN9DAA1</accession>
<proteinExistence type="predicted"/>
<evidence type="ECO:0000256" key="1">
    <source>
        <dbReference type="SAM" id="MobiDB-lite"/>
    </source>
</evidence>
<sequence>ILHFQGAELLVNKTVLLPVHSCTLLCSCAQHSHAKQCDNSEAQKHTAHIVKQHTVNRLIAPHVNPFLPSAISTVSVLFSSTDHCIGVTRDVSDTKSVPPTVSECPRSPAISR</sequence>
<evidence type="ECO:0000313" key="2">
    <source>
        <dbReference type="EMBL" id="CAI9569495.1"/>
    </source>
</evidence>
<keyword evidence="3" id="KW-1185">Reference proteome</keyword>
<name>A0ABN9DAA1_9NEOB</name>
<reference evidence="2" key="1">
    <citation type="submission" date="2023-05" db="EMBL/GenBank/DDBJ databases">
        <authorList>
            <person name="Stuckert A."/>
        </authorList>
    </citation>
    <scope>NUCLEOTIDE SEQUENCE</scope>
</reference>